<reference evidence="15" key="1">
    <citation type="journal article" date="2020" name="Nat. Commun.">
        <title>Large-scale genome sequencing of mycorrhizal fungi provides insights into the early evolution of symbiotic traits.</title>
        <authorList>
            <person name="Miyauchi S."/>
            <person name="Kiss E."/>
            <person name="Kuo A."/>
            <person name="Drula E."/>
            <person name="Kohler A."/>
            <person name="Sanchez-Garcia M."/>
            <person name="Morin E."/>
            <person name="Andreopoulos B."/>
            <person name="Barry K.W."/>
            <person name="Bonito G."/>
            <person name="Buee M."/>
            <person name="Carver A."/>
            <person name="Chen C."/>
            <person name="Cichocki N."/>
            <person name="Clum A."/>
            <person name="Culley D."/>
            <person name="Crous P.W."/>
            <person name="Fauchery L."/>
            <person name="Girlanda M."/>
            <person name="Hayes R.D."/>
            <person name="Keri Z."/>
            <person name="LaButti K."/>
            <person name="Lipzen A."/>
            <person name="Lombard V."/>
            <person name="Magnuson J."/>
            <person name="Maillard F."/>
            <person name="Murat C."/>
            <person name="Nolan M."/>
            <person name="Ohm R.A."/>
            <person name="Pangilinan J."/>
            <person name="Pereira M.F."/>
            <person name="Perotto S."/>
            <person name="Peter M."/>
            <person name="Pfister S."/>
            <person name="Riley R."/>
            <person name="Sitrit Y."/>
            <person name="Stielow J.B."/>
            <person name="Szollosi G."/>
            <person name="Zifcakova L."/>
            <person name="Stursova M."/>
            <person name="Spatafora J.W."/>
            <person name="Tedersoo L."/>
            <person name="Vaario L.M."/>
            <person name="Yamada A."/>
            <person name="Yan M."/>
            <person name="Wang P."/>
            <person name="Xu J."/>
            <person name="Bruns T."/>
            <person name="Baldrian P."/>
            <person name="Vilgalys R."/>
            <person name="Dunand C."/>
            <person name="Henrissat B."/>
            <person name="Grigoriev I.V."/>
            <person name="Hibbett D."/>
            <person name="Nagy L.G."/>
            <person name="Martin F.M."/>
        </authorList>
    </citation>
    <scope>NUCLEOTIDE SEQUENCE</scope>
    <source>
        <strain evidence="15">UP504</strain>
    </source>
</reference>
<comment type="caution">
    <text evidence="15">The sequence shown here is derived from an EMBL/GenBank/DDBJ whole genome shotgun (WGS) entry which is preliminary data.</text>
</comment>
<comment type="subcellular location">
    <subcellularLocation>
        <location evidence="1">Mitochondrion inner membrane</location>
    </subcellularLocation>
</comment>
<dbReference type="PANTHER" id="PTHR13822">
    <property type="entry name" value="ATP SYNTHASE DELTA/EPSILON CHAIN"/>
    <property type="match status" value="1"/>
</dbReference>
<keyword evidence="4" id="KW-0813">Transport</keyword>
<evidence type="ECO:0000256" key="2">
    <source>
        <dbReference type="ARBA" id="ARBA00005712"/>
    </source>
</evidence>
<keyword evidence="10" id="KW-0472">Membrane</keyword>
<evidence type="ECO:0000313" key="15">
    <source>
        <dbReference type="EMBL" id="KAF9519253.1"/>
    </source>
</evidence>
<evidence type="ECO:0000256" key="8">
    <source>
        <dbReference type="ARBA" id="ARBA00023065"/>
    </source>
</evidence>
<evidence type="ECO:0000256" key="10">
    <source>
        <dbReference type="ARBA" id="ARBA00023136"/>
    </source>
</evidence>
<dbReference type="InterPro" id="IPR036771">
    <property type="entry name" value="ATPsynth_dsu/esu_N"/>
</dbReference>
<evidence type="ECO:0000256" key="1">
    <source>
        <dbReference type="ARBA" id="ARBA00004273"/>
    </source>
</evidence>
<feature type="domain" description="ATP synthase F1 complex delta/epsilon subunit N-terminal" evidence="14">
    <location>
        <begin position="41"/>
        <end position="114"/>
    </location>
</feature>
<keyword evidence="9" id="KW-0496">Mitochondrion</keyword>
<evidence type="ECO:0000256" key="7">
    <source>
        <dbReference type="ARBA" id="ARBA00022946"/>
    </source>
</evidence>
<evidence type="ECO:0000256" key="9">
    <source>
        <dbReference type="ARBA" id="ARBA00023128"/>
    </source>
</evidence>
<sequence length="172" mass="18050">MAALRTIASSASLSAARRAPLAFANIRRGYAEVAAPAADKLQLSLVLPHQTIFKSTDVTQVNIAASTGDMGILASHVPSVEPLRPGVLEVIESSGQSSKWFVSGGFAIVHPGSILTINAVEAASLDSFSLDAIRQNTAEAQKVIAGSASEEDKIEARIEVEVYEALQHVVTN</sequence>
<dbReference type="InterPro" id="IPR001469">
    <property type="entry name" value="ATP_synth_F1_dsu/esu"/>
</dbReference>
<dbReference type="SUPFAM" id="SSF51344">
    <property type="entry name" value="Epsilon subunit of F1F0-ATP synthase N-terminal domain"/>
    <property type="match status" value="1"/>
</dbReference>
<dbReference type="Pfam" id="PF02823">
    <property type="entry name" value="ATP-synt_DE_N"/>
    <property type="match status" value="1"/>
</dbReference>
<evidence type="ECO:0000256" key="3">
    <source>
        <dbReference type="ARBA" id="ARBA00016960"/>
    </source>
</evidence>
<dbReference type="Proteomes" id="UP000886523">
    <property type="component" value="Unassembled WGS sequence"/>
</dbReference>
<name>A0A9P6B7L5_9AGAM</name>
<organism evidence="15 16">
    <name type="scientific">Hydnum rufescens UP504</name>
    <dbReference type="NCBI Taxonomy" id="1448309"/>
    <lineage>
        <taxon>Eukaryota</taxon>
        <taxon>Fungi</taxon>
        <taxon>Dikarya</taxon>
        <taxon>Basidiomycota</taxon>
        <taxon>Agaricomycotina</taxon>
        <taxon>Agaricomycetes</taxon>
        <taxon>Cantharellales</taxon>
        <taxon>Hydnaceae</taxon>
        <taxon>Hydnum</taxon>
    </lineage>
</organism>
<dbReference type="GO" id="GO:0046933">
    <property type="term" value="F:proton-transporting ATP synthase activity, rotational mechanism"/>
    <property type="evidence" value="ECO:0007669"/>
    <property type="project" value="InterPro"/>
</dbReference>
<evidence type="ECO:0000256" key="5">
    <source>
        <dbReference type="ARBA" id="ARBA00022781"/>
    </source>
</evidence>
<dbReference type="Gene3D" id="6.10.140.880">
    <property type="match status" value="1"/>
</dbReference>
<dbReference type="InterPro" id="IPR020546">
    <property type="entry name" value="ATP_synth_F1_dsu/esu_N"/>
</dbReference>
<evidence type="ECO:0000256" key="12">
    <source>
        <dbReference type="ARBA" id="ARBA00023310"/>
    </source>
</evidence>
<keyword evidence="8" id="KW-0406">Ion transport</keyword>
<keyword evidence="7" id="KW-0809">Transit peptide</keyword>
<evidence type="ECO:0000256" key="11">
    <source>
        <dbReference type="ARBA" id="ARBA00023196"/>
    </source>
</evidence>
<comment type="similarity">
    <text evidence="2">Belongs to the ATPase epsilon chain family.</text>
</comment>
<dbReference type="CDD" id="cd12152">
    <property type="entry name" value="F1-ATPase_delta"/>
    <property type="match status" value="1"/>
</dbReference>
<proteinExistence type="inferred from homology"/>
<evidence type="ECO:0000259" key="14">
    <source>
        <dbReference type="Pfam" id="PF02823"/>
    </source>
</evidence>
<keyword evidence="12" id="KW-0066">ATP synthesis</keyword>
<dbReference type="EMBL" id="MU128919">
    <property type="protein sequence ID" value="KAF9519253.1"/>
    <property type="molecule type" value="Genomic_DNA"/>
</dbReference>
<evidence type="ECO:0000256" key="6">
    <source>
        <dbReference type="ARBA" id="ARBA00022792"/>
    </source>
</evidence>
<dbReference type="Gene3D" id="2.60.15.10">
    <property type="entry name" value="F0F1 ATP synthase delta/epsilon subunit, N-terminal"/>
    <property type="match status" value="1"/>
</dbReference>
<evidence type="ECO:0000256" key="13">
    <source>
        <dbReference type="ARBA" id="ARBA00031669"/>
    </source>
</evidence>
<evidence type="ECO:0000256" key="4">
    <source>
        <dbReference type="ARBA" id="ARBA00022448"/>
    </source>
</evidence>
<evidence type="ECO:0000313" key="16">
    <source>
        <dbReference type="Proteomes" id="UP000886523"/>
    </source>
</evidence>
<dbReference type="GO" id="GO:0005743">
    <property type="term" value="C:mitochondrial inner membrane"/>
    <property type="evidence" value="ECO:0007669"/>
    <property type="project" value="UniProtKB-SubCell"/>
</dbReference>
<gene>
    <name evidence="15" type="ORF">BS47DRAFT_84094</name>
</gene>
<dbReference type="FunFam" id="2.60.15.10:FF:000003">
    <property type="entry name" value="ATP synthase subunit delta, mitochondrial"/>
    <property type="match status" value="1"/>
</dbReference>
<dbReference type="PANTHER" id="PTHR13822:SF7">
    <property type="entry name" value="ATP SYNTHASE SUBUNIT DELTA, MITOCHONDRIAL"/>
    <property type="match status" value="1"/>
</dbReference>
<keyword evidence="11" id="KW-0139">CF(1)</keyword>
<keyword evidence="6" id="KW-0999">Mitochondrion inner membrane</keyword>
<dbReference type="GO" id="GO:0045259">
    <property type="term" value="C:proton-transporting ATP synthase complex"/>
    <property type="evidence" value="ECO:0007669"/>
    <property type="project" value="UniProtKB-KW"/>
</dbReference>
<dbReference type="OrthoDB" id="270171at2759"/>
<keyword evidence="16" id="KW-1185">Reference proteome</keyword>
<protein>
    <recommendedName>
        <fullName evidence="3">ATP synthase subunit delta, mitochondrial</fullName>
    </recommendedName>
    <alternativeName>
        <fullName evidence="13">F-ATPase delta subunit</fullName>
    </alternativeName>
</protein>
<dbReference type="AlphaFoldDB" id="A0A9P6B7L5"/>
<keyword evidence="5" id="KW-0375">Hydrogen ion transport</keyword>
<dbReference type="HAMAP" id="MF_00530">
    <property type="entry name" value="ATP_synth_epsil_bac"/>
    <property type="match status" value="1"/>
</dbReference>
<accession>A0A9P6B7L5</accession>